<protein>
    <recommendedName>
        <fullName evidence="4">DUF3592 domain-containing protein</fullName>
    </recommendedName>
</protein>
<dbReference type="Proteomes" id="UP000291485">
    <property type="component" value="Unassembled WGS sequence"/>
</dbReference>
<organism evidence="2 3">
    <name type="scientific">Pedobacter frigidisoli</name>
    <dbReference type="NCBI Taxonomy" id="2530455"/>
    <lineage>
        <taxon>Bacteria</taxon>
        <taxon>Pseudomonadati</taxon>
        <taxon>Bacteroidota</taxon>
        <taxon>Sphingobacteriia</taxon>
        <taxon>Sphingobacteriales</taxon>
        <taxon>Sphingobacteriaceae</taxon>
        <taxon>Pedobacter</taxon>
    </lineage>
</organism>
<name>A0A4R0P994_9SPHI</name>
<dbReference type="OrthoDB" id="711137at2"/>
<dbReference type="EMBL" id="SJSN01000001">
    <property type="protein sequence ID" value="TCD12607.1"/>
    <property type="molecule type" value="Genomic_DNA"/>
</dbReference>
<keyword evidence="1" id="KW-0472">Membrane</keyword>
<comment type="caution">
    <text evidence="2">The sequence shown here is derived from an EMBL/GenBank/DDBJ whole genome shotgun (WGS) entry which is preliminary data.</text>
</comment>
<keyword evidence="3" id="KW-1185">Reference proteome</keyword>
<gene>
    <name evidence="2" type="ORF">EZ449_00750</name>
</gene>
<dbReference type="AlphaFoldDB" id="A0A4R0P994"/>
<sequence>MAVIRIFGISLVLMGGFLAYGLLGSYRPILFGTKREATIVAVKRFDNKRFTYVYYPVFQFAHQNKTIRIIDKSGDVKEDSVGLKAFIYYDENYGISRGFTSVIIIFSIISISCLFFGLVALLYKGRI</sequence>
<proteinExistence type="predicted"/>
<evidence type="ECO:0008006" key="4">
    <source>
        <dbReference type="Google" id="ProtNLM"/>
    </source>
</evidence>
<dbReference type="RefSeq" id="WP_131556045.1">
    <property type="nucleotide sequence ID" value="NZ_SJSN01000001.1"/>
</dbReference>
<evidence type="ECO:0000256" key="1">
    <source>
        <dbReference type="SAM" id="Phobius"/>
    </source>
</evidence>
<evidence type="ECO:0000313" key="3">
    <source>
        <dbReference type="Proteomes" id="UP000291485"/>
    </source>
</evidence>
<feature type="transmembrane region" description="Helical" evidence="1">
    <location>
        <begin position="102"/>
        <end position="123"/>
    </location>
</feature>
<keyword evidence="1" id="KW-0812">Transmembrane</keyword>
<reference evidence="2 3" key="1">
    <citation type="submission" date="2019-02" db="EMBL/GenBank/DDBJ databases">
        <title>Pedobacter sp. RP-3-11 sp. nov., isolated from Arctic soil.</title>
        <authorList>
            <person name="Dahal R.H."/>
        </authorList>
    </citation>
    <scope>NUCLEOTIDE SEQUENCE [LARGE SCALE GENOMIC DNA]</scope>
    <source>
        <strain evidence="2 3">RP-3-11</strain>
    </source>
</reference>
<accession>A0A4R0P994</accession>
<evidence type="ECO:0000313" key="2">
    <source>
        <dbReference type="EMBL" id="TCD12607.1"/>
    </source>
</evidence>
<keyword evidence="1" id="KW-1133">Transmembrane helix</keyword>
<feature type="transmembrane region" description="Helical" evidence="1">
    <location>
        <begin position="6"/>
        <end position="26"/>
    </location>
</feature>